<keyword evidence="4 5" id="KW-0472">Membrane</keyword>
<dbReference type="PANTHER" id="PTHR22911">
    <property type="entry name" value="ACYL-MALONYL CONDENSING ENZYME-RELATED"/>
    <property type="match status" value="1"/>
</dbReference>
<dbReference type="KEGG" id="adz:ADFLV_2425"/>
<sequence length="294" mass="32506">MEENVNKGIKYMLFASLMFAFMGAVAKSLSDNMSSVEVVFFRNVFGVIFILISIYNSPLKQIGGKFWLLVFRGVIGFVALLFFFYNIAQISLAEAMTFSKTSTIFTAILAYIFLKEKIGIKGWLGVFIGFIGIVFITEFDGSNLEKSDYLGILSGVGAALAYTSVRELRQFYDSRAIVLSFMTIGTIGPLILLIIGSFYTNPNLDFMLGTFVMPKIDDWLYIILLGIFSTYAQIYMTKAYSCAKAGIIGTISYSNIVFSIILGLILGDAFPSFLIVLGILLIVLSGFLVSSKKE</sequence>
<organism evidence="7 8">
    <name type="scientific">Arcobacter defluvii</name>
    <dbReference type="NCBI Taxonomy" id="873191"/>
    <lineage>
        <taxon>Bacteria</taxon>
        <taxon>Pseudomonadati</taxon>
        <taxon>Campylobacterota</taxon>
        <taxon>Epsilonproteobacteria</taxon>
        <taxon>Campylobacterales</taxon>
        <taxon>Arcobacteraceae</taxon>
        <taxon>Arcobacter</taxon>
    </lineage>
</organism>
<dbReference type="AlphaFoldDB" id="A0AAE7E848"/>
<dbReference type="PANTHER" id="PTHR22911:SF6">
    <property type="entry name" value="SOLUTE CARRIER FAMILY 35 MEMBER G1"/>
    <property type="match status" value="1"/>
</dbReference>
<dbReference type="EMBL" id="CP053835">
    <property type="protein sequence ID" value="QKF78413.1"/>
    <property type="molecule type" value="Genomic_DNA"/>
</dbReference>
<reference evidence="7 8" key="1">
    <citation type="submission" date="2020-05" db="EMBL/GenBank/DDBJ databases">
        <title>Complete genome sequencing of Campylobacter and Arcobacter type strains.</title>
        <authorList>
            <person name="Miller W.G."/>
            <person name="Yee E."/>
        </authorList>
    </citation>
    <scope>NUCLEOTIDE SEQUENCE [LARGE SCALE GENOMIC DNA]</scope>
    <source>
        <strain evidence="7 8">LMG 25694</strain>
    </source>
</reference>
<dbReference type="RefSeq" id="WP_129011784.1">
    <property type="nucleotide sequence ID" value="NZ_CP053835.1"/>
</dbReference>
<evidence type="ECO:0000256" key="4">
    <source>
        <dbReference type="ARBA" id="ARBA00023136"/>
    </source>
</evidence>
<dbReference type="InterPro" id="IPR037185">
    <property type="entry name" value="EmrE-like"/>
</dbReference>
<accession>A0AAE7E848</accession>
<feature type="domain" description="EamA" evidence="6">
    <location>
        <begin position="7"/>
        <end position="137"/>
    </location>
</feature>
<keyword evidence="2 5" id="KW-0812">Transmembrane</keyword>
<protein>
    <submittedName>
        <fullName evidence="7">EamA/RhaT family transporter, type 1</fullName>
    </submittedName>
</protein>
<feature type="transmembrane region" description="Helical" evidence="5">
    <location>
        <begin position="66"/>
        <end position="85"/>
    </location>
</feature>
<feature type="transmembrane region" description="Helical" evidence="5">
    <location>
        <begin position="247"/>
        <end position="266"/>
    </location>
</feature>
<dbReference type="Pfam" id="PF00892">
    <property type="entry name" value="EamA"/>
    <property type="match status" value="2"/>
</dbReference>
<dbReference type="InterPro" id="IPR000620">
    <property type="entry name" value="EamA_dom"/>
</dbReference>
<comment type="subcellular location">
    <subcellularLocation>
        <location evidence="1">Membrane</location>
        <topology evidence="1">Multi-pass membrane protein</topology>
    </subcellularLocation>
</comment>
<feature type="transmembrane region" description="Helical" evidence="5">
    <location>
        <begin position="121"/>
        <end position="137"/>
    </location>
</feature>
<keyword evidence="3 5" id="KW-1133">Transmembrane helix</keyword>
<feature type="domain" description="EamA" evidence="6">
    <location>
        <begin position="148"/>
        <end position="290"/>
    </location>
</feature>
<keyword evidence="8" id="KW-1185">Reference proteome</keyword>
<feature type="transmembrane region" description="Helical" evidence="5">
    <location>
        <begin position="12"/>
        <end position="30"/>
    </location>
</feature>
<feature type="transmembrane region" description="Helical" evidence="5">
    <location>
        <begin position="149"/>
        <end position="165"/>
    </location>
</feature>
<evidence type="ECO:0000256" key="2">
    <source>
        <dbReference type="ARBA" id="ARBA00022692"/>
    </source>
</evidence>
<evidence type="ECO:0000256" key="1">
    <source>
        <dbReference type="ARBA" id="ARBA00004141"/>
    </source>
</evidence>
<evidence type="ECO:0000313" key="7">
    <source>
        <dbReference type="EMBL" id="QKF78413.1"/>
    </source>
</evidence>
<evidence type="ECO:0000256" key="5">
    <source>
        <dbReference type="SAM" id="Phobius"/>
    </source>
</evidence>
<proteinExistence type="predicted"/>
<gene>
    <name evidence="7" type="ORF">ADFLV_2425</name>
</gene>
<feature type="transmembrane region" description="Helical" evidence="5">
    <location>
        <begin position="272"/>
        <end position="290"/>
    </location>
</feature>
<feature type="transmembrane region" description="Helical" evidence="5">
    <location>
        <begin position="219"/>
        <end position="235"/>
    </location>
</feature>
<dbReference type="Proteomes" id="UP000503313">
    <property type="component" value="Chromosome"/>
</dbReference>
<feature type="transmembrane region" description="Helical" evidence="5">
    <location>
        <begin position="177"/>
        <end position="199"/>
    </location>
</feature>
<evidence type="ECO:0000313" key="8">
    <source>
        <dbReference type="Proteomes" id="UP000503313"/>
    </source>
</evidence>
<feature type="transmembrane region" description="Helical" evidence="5">
    <location>
        <begin position="36"/>
        <end position="54"/>
    </location>
</feature>
<evidence type="ECO:0000256" key="3">
    <source>
        <dbReference type="ARBA" id="ARBA00022989"/>
    </source>
</evidence>
<dbReference type="GO" id="GO:0016020">
    <property type="term" value="C:membrane"/>
    <property type="evidence" value="ECO:0007669"/>
    <property type="project" value="UniProtKB-SubCell"/>
</dbReference>
<feature type="transmembrane region" description="Helical" evidence="5">
    <location>
        <begin position="97"/>
        <end position="114"/>
    </location>
</feature>
<name>A0AAE7E848_9BACT</name>
<dbReference type="SUPFAM" id="SSF103481">
    <property type="entry name" value="Multidrug resistance efflux transporter EmrE"/>
    <property type="match status" value="2"/>
</dbReference>
<evidence type="ECO:0000259" key="6">
    <source>
        <dbReference type="Pfam" id="PF00892"/>
    </source>
</evidence>